<gene>
    <name evidence="2" type="ORF">GCM10008025_21590</name>
</gene>
<organism evidence="2 3">
    <name type="scientific">Ornithinibacillus halotolerans</name>
    <dbReference type="NCBI Taxonomy" id="1274357"/>
    <lineage>
        <taxon>Bacteria</taxon>
        <taxon>Bacillati</taxon>
        <taxon>Bacillota</taxon>
        <taxon>Bacilli</taxon>
        <taxon>Bacillales</taxon>
        <taxon>Bacillaceae</taxon>
        <taxon>Ornithinibacillus</taxon>
    </lineage>
</organism>
<evidence type="ECO:0000313" key="2">
    <source>
        <dbReference type="EMBL" id="GGA77789.1"/>
    </source>
</evidence>
<keyword evidence="1" id="KW-1133">Transmembrane helix</keyword>
<dbReference type="AlphaFoldDB" id="A0A916S1U0"/>
<evidence type="ECO:0000256" key="1">
    <source>
        <dbReference type="SAM" id="Phobius"/>
    </source>
</evidence>
<comment type="caution">
    <text evidence="2">The sequence shown here is derived from an EMBL/GenBank/DDBJ whole genome shotgun (WGS) entry which is preliminary data.</text>
</comment>
<reference evidence="2" key="2">
    <citation type="submission" date="2020-09" db="EMBL/GenBank/DDBJ databases">
        <authorList>
            <person name="Sun Q."/>
            <person name="Zhou Y."/>
        </authorList>
    </citation>
    <scope>NUCLEOTIDE SEQUENCE</scope>
    <source>
        <strain evidence="2">CGMCC 1.12408</strain>
    </source>
</reference>
<feature type="transmembrane region" description="Helical" evidence="1">
    <location>
        <begin position="6"/>
        <end position="25"/>
    </location>
</feature>
<keyword evidence="1" id="KW-0472">Membrane</keyword>
<sequence>MTPIVLPLLLMIIIIVGLVVFNNRTTKKPLTYQKSRWIFIGYILILIIGIAFAPLLPTTNAKQPNNSEFDDFYILSQSQYTELLDGGFTDIYQDNVDETWSFTYSRDSLFLDAVNFDGIVLIERTKDLQDKIEVNFIKDYAVMEVGAVMIDISEYQPDMTADLNTDVLLLQGPANEREVRLALTEPEFTISQFLDNKVGEGYSYSGSHFFYIRVPQELHVSYSDYLLVDFVKN</sequence>
<keyword evidence="3" id="KW-1185">Reference proteome</keyword>
<dbReference type="Proteomes" id="UP000613512">
    <property type="component" value="Unassembled WGS sequence"/>
</dbReference>
<proteinExistence type="predicted"/>
<feature type="transmembrane region" description="Helical" evidence="1">
    <location>
        <begin position="37"/>
        <end position="56"/>
    </location>
</feature>
<protein>
    <submittedName>
        <fullName evidence="2">Uncharacterized protein</fullName>
    </submittedName>
</protein>
<evidence type="ECO:0000313" key="3">
    <source>
        <dbReference type="Proteomes" id="UP000613512"/>
    </source>
</evidence>
<dbReference type="RefSeq" id="WP_188384677.1">
    <property type="nucleotide sequence ID" value="NZ_BMEY01000010.1"/>
</dbReference>
<dbReference type="EMBL" id="BMEY01000010">
    <property type="protein sequence ID" value="GGA77789.1"/>
    <property type="molecule type" value="Genomic_DNA"/>
</dbReference>
<keyword evidence="1" id="KW-0812">Transmembrane</keyword>
<name>A0A916S1U0_9BACI</name>
<reference evidence="2" key="1">
    <citation type="journal article" date="2014" name="Int. J. Syst. Evol. Microbiol.">
        <title>Complete genome sequence of Corynebacterium casei LMG S-19264T (=DSM 44701T), isolated from a smear-ripened cheese.</title>
        <authorList>
            <consortium name="US DOE Joint Genome Institute (JGI-PGF)"/>
            <person name="Walter F."/>
            <person name="Albersmeier A."/>
            <person name="Kalinowski J."/>
            <person name="Ruckert C."/>
        </authorList>
    </citation>
    <scope>NUCLEOTIDE SEQUENCE</scope>
    <source>
        <strain evidence="2">CGMCC 1.12408</strain>
    </source>
</reference>
<accession>A0A916S1U0</accession>